<sequence length="180" mass="19804">MRGKHIIIKILIAGAAILAVMGLQGGGVKTKPISLTAQQTVVAQQLQKAVPLFQQMAVFPDGCQRPLAGGIFAFYRFDIKGRKQYRMKNGDWQLVGNPLTANGVYLAQADQLGVVGITRKLNDGRFYVERLKLPERYAVRLPSPVKVSVKQGALTVNGQPVRGRDSLPRIYALRVPVIRQ</sequence>
<accession>A0A0R1EY72</accession>
<evidence type="ECO:0000313" key="2">
    <source>
        <dbReference type="Proteomes" id="UP000051984"/>
    </source>
</evidence>
<dbReference type="Proteomes" id="UP000051984">
    <property type="component" value="Unassembled WGS sequence"/>
</dbReference>
<name>A0A0R1EY72_LACZE</name>
<dbReference type="PATRIC" id="fig|1423816.3.peg.752"/>
<reference evidence="1 2" key="1">
    <citation type="journal article" date="2015" name="Genome Announc.">
        <title>Expanding the biotechnology potential of lactobacilli through comparative genomics of 213 strains and associated genera.</title>
        <authorList>
            <person name="Sun Z."/>
            <person name="Harris H.M."/>
            <person name="McCann A."/>
            <person name="Guo C."/>
            <person name="Argimon S."/>
            <person name="Zhang W."/>
            <person name="Yang X."/>
            <person name="Jeffery I.B."/>
            <person name="Cooney J.C."/>
            <person name="Kagawa T.F."/>
            <person name="Liu W."/>
            <person name="Song Y."/>
            <person name="Salvetti E."/>
            <person name="Wrobel A."/>
            <person name="Rasinkangas P."/>
            <person name="Parkhill J."/>
            <person name="Rea M.C."/>
            <person name="O'Sullivan O."/>
            <person name="Ritari J."/>
            <person name="Douillard F.P."/>
            <person name="Paul Ross R."/>
            <person name="Yang R."/>
            <person name="Briner A.E."/>
            <person name="Felis G.E."/>
            <person name="de Vos W.M."/>
            <person name="Barrangou R."/>
            <person name="Klaenhammer T.R."/>
            <person name="Caufield P.W."/>
            <person name="Cui Y."/>
            <person name="Zhang H."/>
            <person name="O'Toole P.W."/>
        </authorList>
    </citation>
    <scope>NUCLEOTIDE SEQUENCE [LARGE SCALE GENOMIC DNA]</scope>
    <source>
        <strain evidence="1 2">DSM 20178</strain>
    </source>
</reference>
<dbReference type="EMBL" id="AZCT01000012">
    <property type="protein sequence ID" value="KRK11956.1"/>
    <property type="molecule type" value="Genomic_DNA"/>
</dbReference>
<evidence type="ECO:0000313" key="1">
    <source>
        <dbReference type="EMBL" id="KRK11956.1"/>
    </source>
</evidence>
<proteinExistence type="predicted"/>
<protein>
    <submittedName>
        <fullName evidence="1">Uncharacterized protein</fullName>
    </submittedName>
</protein>
<gene>
    <name evidence="1" type="ORF">FD51_GL000745</name>
</gene>
<dbReference type="AlphaFoldDB" id="A0A0R1EY72"/>
<comment type="caution">
    <text evidence="1">The sequence shown here is derived from an EMBL/GenBank/DDBJ whole genome shotgun (WGS) entry which is preliminary data.</text>
</comment>
<dbReference type="RefSeq" id="WP_010492303.1">
    <property type="nucleotide sequence ID" value="NZ_AZCT01000012.1"/>
</dbReference>
<organism evidence="1 2">
    <name type="scientific">Lacticaseibacillus zeae DSM 20178 = KCTC 3804</name>
    <dbReference type="NCBI Taxonomy" id="1423816"/>
    <lineage>
        <taxon>Bacteria</taxon>
        <taxon>Bacillati</taxon>
        <taxon>Bacillota</taxon>
        <taxon>Bacilli</taxon>
        <taxon>Lactobacillales</taxon>
        <taxon>Lactobacillaceae</taxon>
        <taxon>Lacticaseibacillus</taxon>
    </lineage>
</organism>